<name>A0A4U8W303_9NOCA</name>
<sequence length="161" mass="17381">MILATCYSIHEVAFVYRQRYGLPVDVAGGRPSIITSGDVGAVVMPQEVGRLVHEELSQSSACAVPVLTHPRHHPWVFLVRPDRINPAAAQLLSRHGVSIVDTGKRVWLPKSDSHADWYWASAPGIVSAGRWMLAPARSRVLGSAKSVIAKSVATRSAGGIR</sequence>
<dbReference type="AlphaFoldDB" id="A0A4U8W303"/>
<dbReference type="EMBL" id="LR215973">
    <property type="protein sequence ID" value="VFA96317.1"/>
    <property type="molecule type" value="Genomic_DNA"/>
</dbReference>
<reference evidence="1 2" key="1">
    <citation type="submission" date="2019-02" db="EMBL/GenBank/DDBJ databases">
        <authorList>
            <consortium name="Pathogen Informatics"/>
        </authorList>
    </citation>
    <scope>NUCLEOTIDE SEQUENCE [LARGE SCALE GENOMIC DNA]</scope>
    <source>
        <strain evidence="1 2">3012STDY6756504</strain>
    </source>
</reference>
<evidence type="ECO:0000313" key="1">
    <source>
        <dbReference type="EMBL" id="VFA96317.1"/>
    </source>
</evidence>
<organism evidence="1 2">
    <name type="scientific">Nocardia cyriacigeorgica</name>
    <dbReference type="NCBI Taxonomy" id="135487"/>
    <lineage>
        <taxon>Bacteria</taxon>
        <taxon>Bacillati</taxon>
        <taxon>Actinomycetota</taxon>
        <taxon>Actinomycetes</taxon>
        <taxon>Mycobacteriales</taxon>
        <taxon>Nocardiaceae</taxon>
        <taxon>Nocardia</taxon>
    </lineage>
</organism>
<gene>
    <name evidence="1" type="ORF">NCTC10797_00066</name>
</gene>
<accession>A0A4U8W303</accession>
<protein>
    <recommendedName>
        <fullName evidence="3">DNA-directed RNA polymerase subunit beta</fullName>
    </recommendedName>
</protein>
<evidence type="ECO:0000313" key="2">
    <source>
        <dbReference type="Proteomes" id="UP000290439"/>
    </source>
</evidence>
<dbReference type="Proteomes" id="UP000290439">
    <property type="component" value="Chromosome"/>
</dbReference>
<evidence type="ECO:0008006" key="3">
    <source>
        <dbReference type="Google" id="ProtNLM"/>
    </source>
</evidence>
<proteinExistence type="predicted"/>
<dbReference type="RefSeq" id="WP_130915518.1">
    <property type="nucleotide sequence ID" value="NZ_LR215973.1"/>
</dbReference>